<sequence length="463" mass="51173">MPQYYKRKTEAEHPTEGRIVAAQDAIANGLTLRKAADEFGISKSALQRYQAKQAKQKNDASALSETALAPNYQHAKIFSAALEQELMQFIAEVSDMFHGYTYKQLRVFANEMAVSNKIKIPRYWQKNKMASSDWQKGFMARNEERLALRAAEPTLLARTTAFNRFNVETFFNNLETCYLKAKSTACTIYNLDETGCTTTHKPPKVLARKGCKQVGKVVSQERGELVTVCAIVSAAGACIPPVLVFPRKNYKGIFMRGGPKEALGLVNPSGWMNIDLFLNVLKHFVKHARPAIDHQVVLVMDNHESHVSLAAQEYAKENNIHIVTLPPHTSHRIQPLDRTVFGPMKIFLNSACDSWCLANPGRAISIYDMAGLIREAWMKASTPNNITAGFKVSGVWPLDKHAFDNESYLPSSVTDRPVPESRSDQHMSSNPVPNSGLQISAASPGPGPSNSSTPDSAFANSCS</sequence>
<feature type="compositionally biased region" description="Polar residues" evidence="1">
    <location>
        <begin position="426"/>
        <end position="438"/>
    </location>
</feature>
<dbReference type="Gene3D" id="3.30.420.10">
    <property type="entry name" value="Ribonuclease H-like superfamily/Ribonuclease H"/>
    <property type="match status" value="1"/>
</dbReference>
<dbReference type="InterPro" id="IPR050863">
    <property type="entry name" value="CenT-Element_Derived"/>
</dbReference>
<evidence type="ECO:0000259" key="3">
    <source>
        <dbReference type="Pfam" id="PF05225"/>
    </source>
</evidence>
<protein>
    <submittedName>
        <fullName evidence="4">Tigger transposable element-derived protein</fullName>
    </submittedName>
</protein>
<name>A0AAV3ZQH5_9GAST</name>
<feature type="domain" description="DDE-1" evidence="2">
    <location>
        <begin position="226"/>
        <end position="390"/>
    </location>
</feature>
<organism evidence="4 5">
    <name type="scientific">Plakobranchus ocellatus</name>
    <dbReference type="NCBI Taxonomy" id="259542"/>
    <lineage>
        <taxon>Eukaryota</taxon>
        <taxon>Metazoa</taxon>
        <taxon>Spiralia</taxon>
        <taxon>Lophotrochozoa</taxon>
        <taxon>Mollusca</taxon>
        <taxon>Gastropoda</taxon>
        <taxon>Heterobranchia</taxon>
        <taxon>Euthyneura</taxon>
        <taxon>Panpulmonata</taxon>
        <taxon>Sacoglossa</taxon>
        <taxon>Placobranchoidea</taxon>
        <taxon>Plakobranchidae</taxon>
        <taxon>Plakobranchus</taxon>
    </lineage>
</organism>
<dbReference type="Pfam" id="PF03184">
    <property type="entry name" value="DDE_1"/>
    <property type="match status" value="1"/>
</dbReference>
<feature type="domain" description="HTH psq-type" evidence="3">
    <location>
        <begin position="15"/>
        <end position="49"/>
    </location>
</feature>
<gene>
    <name evidence="4" type="ORF">PoB_002472600</name>
</gene>
<proteinExistence type="predicted"/>
<dbReference type="InterPro" id="IPR007889">
    <property type="entry name" value="HTH_Psq"/>
</dbReference>
<dbReference type="InterPro" id="IPR036397">
    <property type="entry name" value="RNaseH_sf"/>
</dbReference>
<feature type="compositionally biased region" description="Low complexity" evidence="1">
    <location>
        <begin position="440"/>
        <end position="456"/>
    </location>
</feature>
<feature type="region of interest" description="Disordered" evidence="1">
    <location>
        <begin position="407"/>
        <end position="463"/>
    </location>
</feature>
<dbReference type="Proteomes" id="UP000735302">
    <property type="component" value="Unassembled WGS sequence"/>
</dbReference>
<dbReference type="PANTHER" id="PTHR19303">
    <property type="entry name" value="TRANSPOSON"/>
    <property type="match status" value="1"/>
</dbReference>
<evidence type="ECO:0000313" key="4">
    <source>
        <dbReference type="EMBL" id="GFN98220.1"/>
    </source>
</evidence>
<dbReference type="Pfam" id="PF05225">
    <property type="entry name" value="HTH_psq"/>
    <property type="match status" value="1"/>
</dbReference>
<reference evidence="4 5" key="1">
    <citation type="journal article" date="2021" name="Elife">
        <title>Chloroplast acquisition without the gene transfer in kleptoplastic sea slugs, Plakobranchus ocellatus.</title>
        <authorList>
            <person name="Maeda T."/>
            <person name="Takahashi S."/>
            <person name="Yoshida T."/>
            <person name="Shimamura S."/>
            <person name="Takaki Y."/>
            <person name="Nagai Y."/>
            <person name="Toyoda A."/>
            <person name="Suzuki Y."/>
            <person name="Arimoto A."/>
            <person name="Ishii H."/>
            <person name="Satoh N."/>
            <person name="Nishiyama T."/>
            <person name="Hasebe M."/>
            <person name="Maruyama T."/>
            <person name="Minagawa J."/>
            <person name="Obokata J."/>
            <person name="Shigenobu S."/>
        </authorList>
    </citation>
    <scope>NUCLEOTIDE SEQUENCE [LARGE SCALE GENOMIC DNA]</scope>
</reference>
<evidence type="ECO:0000256" key="1">
    <source>
        <dbReference type="SAM" id="MobiDB-lite"/>
    </source>
</evidence>
<keyword evidence="5" id="KW-1185">Reference proteome</keyword>
<dbReference type="PANTHER" id="PTHR19303:SF74">
    <property type="entry name" value="POGO TRANSPOSABLE ELEMENT WITH KRAB DOMAIN"/>
    <property type="match status" value="1"/>
</dbReference>
<evidence type="ECO:0000313" key="5">
    <source>
        <dbReference type="Proteomes" id="UP000735302"/>
    </source>
</evidence>
<accession>A0AAV3ZQH5</accession>
<dbReference type="InterPro" id="IPR004875">
    <property type="entry name" value="DDE_SF_endonuclease_dom"/>
</dbReference>
<dbReference type="AlphaFoldDB" id="A0AAV3ZQH5"/>
<comment type="caution">
    <text evidence="4">The sequence shown here is derived from an EMBL/GenBank/DDBJ whole genome shotgun (WGS) entry which is preliminary data.</text>
</comment>
<dbReference type="EMBL" id="BLXT01002832">
    <property type="protein sequence ID" value="GFN98220.1"/>
    <property type="molecule type" value="Genomic_DNA"/>
</dbReference>
<evidence type="ECO:0000259" key="2">
    <source>
        <dbReference type="Pfam" id="PF03184"/>
    </source>
</evidence>
<dbReference type="GO" id="GO:0005634">
    <property type="term" value="C:nucleus"/>
    <property type="evidence" value="ECO:0007669"/>
    <property type="project" value="TreeGrafter"/>
</dbReference>
<dbReference type="GO" id="GO:0003677">
    <property type="term" value="F:DNA binding"/>
    <property type="evidence" value="ECO:0007669"/>
    <property type="project" value="InterPro"/>
</dbReference>